<comment type="caution">
    <text evidence="2">The sequence shown here is derived from an EMBL/GenBank/DDBJ whole genome shotgun (WGS) entry which is preliminary data.</text>
</comment>
<evidence type="ECO:0000259" key="1">
    <source>
        <dbReference type="Pfam" id="PF22936"/>
    </source>
</evidence>
<gene>
    <name evidence="2" type="ORF">CRG98_020689</name>
</gene>
<dbReference type="Pfam" id="PF14223">
    <property type="entry name" value="Retrotran_gag_2"/>
    <property type="match status" value="1"/>
</dbReference>
<evidence type="ECO:0000313" key="3">
    <source>
        <dbReference type="Proteomes" id="UP000233551"/>
    </source>
</evidence>
<dbReference type="STRING" id="22663.A0A2I0JSU1"/>
<dbReference type="AlphaFoldDB" id="A0A2I0JSU1"/>
<sequence>MSEAKFKVEKFDGSNDFGLWKIKIKALLVQNDLEGALKGERKLPATLSPEEKKMVMSKALSTIQLSLSNKVLRQLKMNPGTFVGDHMHLFNQIVMYLANMDVNIEDEDQALLLSCSLSEAYESFVDTMLHGRTSITLEDVKASLNSKELHKKVLRGDILTATCDGNVGAKILTISEGGEVLMANGDKCDVVGVREVQIKLHIGSVILLGDVKHVPGLKKNLISLGTVDKLGYKYRCRGGVVGILKGALVVIKGLL</sequence>
<name>A0A2I0JSU1_PUNGR</name>
<keyword evidence="3" id="KW-1185">Reference proteome</keyword>
<feature type="domain" description="Retrovirus-related Pol polyprotein from transposon TNT 1-94-like beta-barrel" evidence="1">
    <location>
        <begin position="175"/>
        <end position="232"/>
    </location>
</feature>
<reference evidence="2 3" key="1">
    <citation type="submission" date="2017-11" db="EMBL/GenBank/DDBJ databases">
        <title>De-novo sequencing of pomegranate (Punica granatum L.) genome.</title>
        <authorList>
            <person name="Akparov Z."/>
            <person name="Amiraslanov A."/>
            <person name="Hajiyeva S."/>
            <person name="Abbasov M."/>
            <person name="Kaur K."/>
            <person name="Hamwieh A."/>
            <person name="Solovyev V."/>
            <person name="Salamov A."/>
            <person name="Braich B."/>
            <person name="Kosarev P."/>
            <person name="Mahmoud A."/>
            <person name="Hajiyev E."/>
            <person name="Babayeva S."/>
            <person name="Izzatullayeva V."/>
            <person name="Mammadov A."/>
            <person name="Mammadov A."/>
            <person name="Sharifova S."/>
            <person name="Ojaghi J."/>
            <person name="Eynullazada K."/>
            <person name="Bayramov B."/>
            <person name="Abdulazimova A."/>
            <person name="Shahmuradov I."/>
        </authorList>
    </citation>
    <scope>NUCLEOTIDE SEQUENCE [LARGE SCALE GENOMIC DNA]</scope>
    <source>
        <strain evidence="3">cv. AG2017</strain>
        <tissue evidence="2">Leaf</tissue>
    </source>
</reference>
<accession>A0A2I0JSU1</accession>
<dbReference type="Pfam" id="PF22936">
    <property type="entry name" value="Pol_BBD"/>
    <property type="match status" value="1"/>
</dbReference>
<organism evidence="2 3">
    <name type="scientific">Punica granatum</name>
    <name type="common">Pomegranate</name>
    <dbReference type="NCBI Taxonomy" id="22663"/>
    <lineage>
        <taxon>Eukaryota</taxon>
        <taxon>Viridiplantae</taxon>
        <taxon>Streptophyta</taxon>
        <taxon>Embryophyta</taxon>
        <taxon>Tracheophyta</taxon>
        <taxon>Spermatophyta</taxon>
        <taxon>Magnoliopsida</taxon>
        <taxon>eudicotyledons</taxon>
        <taxon>Gunneridae</taxon>
        <taxon>Pentapetalae</taxon>
        <taxon>rosids</taxon>
        <taxon>malvids</taxon>
        <taxon>Myrtales</taxon>
        <taxon>Lythraceae</taxon>
        <taxon>Punica</taxon>
    </lineage>
</organism>
<proteinExistence type="predicted"/>
<evidence type="ECO:0000313" key="2">
    <source>
        <dbReference type="EMBL" id="PKI58943.1"/>
    </source>
</evidence>
<dbReference type="EMBL" id="PGOL01001335">
    <property type="protein sequence ID" value="PKI58943.1"/>
    <property type="molecule type" value="Genomic_DNA"/>
</dbReference>
<dbReference type="Proteomes" id="UP000233551">
    <property type="component" value="Unassembled WGS sequence"/>
</dbReference>
<protein>
    <recommendedName>
        <fullName evidence="1">Retrovirus-related Pol polyprotein from transposon TNT 1-94-like beta-barrel domain-containing protein</fullName>
    </recommendedName>
</protein>
<dbReference type="InterPro" id="IPR054722">
    <property type="entry name" value="PolX-like_BBD"/>
</dbReference>